<dbReference type="AlphaFoldDB" id="A0A0N5D4Y4"/>
<dbReference type="GO" id="GO:0046875">
    <property type="term" value="F:ephrin receptor binding"/>
    <property type="evidence" value="ECO:0007669"/>
    <property type="project" value="TreeGrafter"/>
</dbReference>
<name>A0A0N5D4Y4_THECL</name>
<keyword evidence="3" id="KW-0472">Membrane</keyword>
<comment type="similarity">
    <text evidence="6">Belongs to the ephrin family.</text>
</comment>
<proteinExistence type="inferred from homology"/>
<dbReference type="GO" id="GO:0005886">
    <property type="term" value="C:plasma membrane"/>
    <property type="evidence" value="ECO:0007669"/>
    <property type="project" value="TreeGrafter"/>
</dbReference>
<reference evidence="9 10" key="2">
    <citation type="submission" date="2018-11" db="EMBL/GenBank/DDBJ databases">
        <authorList>
            <consortium name="Pathogen Informatics"/>
        </authorList>
    </citation>
    <scope>NUCLEOTIDE SEQUENCE [LARGE SCALE GENOMIC DNA]</scope>
</reference>
<dbReference type="InterPro" id="IPR008972">
    <property type="entry name" value="Cupredoxin"/>
</dbReference>
<dbReference type="STRING" id="103827.A0A0N5D4Y4"/>
<organism evidence="11">
    <name type="scientific">Thelazia callipaeda</name>
    <name type="common">Oriental eyeworm</name>
    <name type="synonym">Parasitic nematode</name>
    <dbReference type="NCBI Taxonomy" id="103827"/>
    <lineage>
        <taxon>Eukaryota</taxon>
        <taxon>Metazoa</taxon>
        <taxon>Ecdysozoa</taxon>
        <taxon>Nematoda</taxon>
        <taxon>Chromadorea</taxon>
        <taxon>Rhabditida</taxon>
        <taxon>Spirurina</taxon>
        <taxon>Spiruromorpha</taxon>
        <taxon>Thelazioidea</taxon>
        <taxon>Thelaziidae</taxon>
        <taxon>Thelazia</taxon>
    </lineage>
</organism>
<evidence type="ECO:0000256" key="3">
    <source>
        <dbReference type="ARBA" id="ARBA00023136"/>
    </source>
</evidence>
<evidence type="ECO:0000256" key="4">
    <source>
        <dbReference type="ARBA" id="ARBA00023157"/>
    </source>
</evidence>
<evidence type="ECO:0000313" key="11">
    <source>
        <dbReference type="WBParaSite" id="TCLT_0000804701-mRNA-1"/>
    </source>
</evidence>
<dbReference type="Proteomes" id="UP000276776">
    <property type="component" value="Unassembled WGS sequence"/>
</dbReference>
<dbReference type="PROSITE" id="PS51551">
    <property type="entry name" value="EPHRIN_RBD_2"/>
    <property type="match status" value="1"/>
</dbReference>
<comment type="subcellular location">
    <subcellularLocation>
        <location evidence="1">Membrane</location>
    </subcellularLocation>
</comment>
<dbReference type="Gene3D" id="2.60.40.420">
    <property type="entry name" value="Cupredoxins - blue copper proteins"/>
    <property type="match status" value="1"/>
</dbReference>
<keyword evidence="5" id="KW-0325">Glycoprotein</keyword>
<dbReference type="Pfam" id="PF00812">
    <property type="entry name" value="Ephrin"/>
    <property type="match status" value="1"/>
</dbReference>
<protein>
    <submittedName>
        <fullName evidence="11">Ephrin RBD domain-containing protein</fullName>
    </submittedName>
</protein>
<dbReference type="GO" id="GO:0048013">
    <property type="term" value="P:ephrin receptor signaling pathway"/>
    <property type="evidence" value="ECO:0007669"/>
    <property type="project" value="TreeGrafter"/>
</dbReference>
<dbReference type="GO" id="GO:0007411">
    <property type="term" value="P:axon guidance"/>
    <property type="evidence" value="ECO:0007669"/>
    <property type="project" value="TreeGrafter"/>
</dbReference>
<evidence type="ECO:0000313" key="9">
    <source>
        <dbReference type="EMBL" id="VDN05554.1"/>
    </source>
</evidence>
<keyword evidence="2" id="KW-0732">Signal</keyword>
<evidence type="ECO:0000313" key="10">
    <source>
        <dbReference type="Proteomes" id="UP000276776"/>
    </source>
</evidence>
<dbReference type="WBParaSite" id="TCLT_0000804701-mRNA-1">
    <property type="protein sequence ID" value="TCLT_0000804701-mRNA-1"/>
    <property type="gene ID" value="TCLT_0000804701"/>
</dbReference>
<evidence type="ECO:0000256" key="6">
    <source>
        <dbReference type="PROSITE-ProRule" id="PRU00884"/>
    </source>
</evidence>
<keyword evidence="4" id="KW-1015">Disulfide bond</keyword>
<evidence type="ECO:0000256" key="5">
    <source>
        <dbReference type="ARBA" id="ARBA00023180"/>
    </source>
</evidence>
<reference evidence="11" key="1">
    <citation type="submission" date="2017-02" db="UniProtKB">
        <authorList>
            <consortium name="WormBaseParasite"/>
        </authorList>
    </citation>
    <scope>IDENTIFICATION</scope>
</reference>
<dbReference type="SUPFAM" id="SSF49503">
    <property type="entry name" value="Cupredoxins"/>
    <property type="match status" value="1"/>
</dbReference>
<feature type="region of interest" description="Disordered" evidence="7">
    <location>
        <begin position="258"/>
        <end position="277"/>
    </location>
</feature>
<evidence type="ECO:0000259" key="8">
    <source>
        <dbReference type="PROSITE" id="PS51551"/>
    </source>
</evidence>
<accession>A0A0N5D4Y4</accession>
<gene>
    <name evidence="9" type="ORF">TCLT_LOCUS8036</name>
</gene>
<evidence type="ECO:0000256" key="1">
    <source>
        <dbReference type="ARBA" id="ARBA00004370"/>
    </source>
</evidence>
<dbReference type="EMBL" id="UYYF01004574">
    <property type="protein sequence ID" value="VDN05554.1"/>
    <property type="molecule type" value="Genomic_DNA"/>
</dbReference>
<keyword evidence="10" id="KW-1185">Reference proteome</keyword>
<dbReference type="PANTHER" id="PTHR11304">
    <property type="entry name" value="EPHRIN"/>
    <property type="match status" value="1"/>
</dbReference>
<dbReference type="InterPro" id="IPR001799">
    <property type="entry name" value="Ephrin_RBD"/>
</dbReference>
<evidence type="ECO:0000256" key="7">
    <source>
        <dbReference type="SAM" id="MobiDB-lite"/>
    </source>
</evidence>
<dbReference type="OrthoDB" id="6250301at2759"/>
<comment type="caution">
    <text evidence="6">Lacks conserved residue(s) required for the propagation of feature annotation.</text>
</comment>
<dbReference type="InterPro" id="IPR031328">
    <property type="entry name" value="Ephrin"/>
</dbReference>
<feature type="domain" description="Ephrin RBD" evidence="8">
    <location>
        <begin position="1"/>
        <end position="151"/>
    </location>
</feature>
<evidence type="ECO:0000256" key="2">
    <source>
        <dbReference type="ARBA" id="ARBA00022729"/>
    </source>
</evidence>
<dbReference type="PANTHER" id="PTHR11304:SF29">
    <property type="entry name" value="EPHRIN"/>
    <property type="match status" value="1"/>
</dbReference>
<sequence length="332" mass="38952">MDNDNNTATSSLHILTLNVHLMDTIVIHCPVYELNPKLKDLIQNSILYLIDVIILIHETATIADSDVFQVSETSFDKCQLDTSSKMLGYCKPSRQNKTIRFTLKRHESKLGRFSPGRNYFIITASKNDLDGMHQRKFGFCTNNNMKVIIHVLKEPYRMMEPIEISADNSDEANKFIASKQKHDEVLFMTEEFNELTWKKKLYDPRIPHFEQQNFSYSYPTIAPFGNRVFQKFPKTHRIITNDQVIPFLRNHHEMRRQRKSLAKHTSLNGDKNSRNEKTRVRMIVPKFRNEYLSSTKKFFWPSEMSEINSAELERINETLDTVIKNDITNKVK</sequence>